<evidence type="ECO:0000256" key="4">
    <source>
        <dbReference type="ARBA" id="ARBA00022889"/>
    </source>
</evidence>
<dbReference type="Proteomes" id="UP000290572">
    <property type="component" value="Unassembled WGS sequence"/>
</dbReference>
<dbReference type="PANTHER" id="PTHR23412:SF6">
    <property type="entry name" value="MESOTHELIN"/>
    <property type="match status" value="1"/>
</dbReference>
<dbReference type="GO" id="GO:0007160">
    <property type="term" value="P:cell-matrix adhesion"/>
    <property type="evidence" value="ECO:0007669"/>
    <property type="project" value="TreeGrafter"/>
</dbReference>
<keyword evidence="8" id="KW-1185">Reference proteome</keyword>
<keyword evidence="4" id="KW-0130">Cell adhesion</keyword>
<keyword evidence="5" id="KW-0472">Membrane</keyword>
<evidence type="ECO:0000313" key="8">
    <source>
        <dbReference type="Proteomes" id="UP000290572"/>
    </source>
</evidence>
<evidence type="ECO:0000256" key="3">
    <source>
        <dbReference type="ARBA" id="ARBA00022729"/>
    </source>
</evidence>
<reference evidence="7 8" key="1">
    <citation type="submission" date="2018-03" db="EMBL/GenBank/DDBJ databases">
        <title>Draft genome sequence of Rohu Carp (Labeo rohita).</title>
        <authorList>
            <person name="Das P."/>
            <person name="Kushwaha B."/>
            <person name="Joshi C.G."/>
            <person name="Kumar D."/>
            <person name="Nagpure N.S."/>
            <person name="Sahoo L."/>
            <person name="Das S.P."/>
            <person name="Bit A."/>
            <person name="Patnaik S."/>
            <person name="Meher P.K."/>
            <person name="Jayasankar P."/>
            <person name="Koringa P.G."/>
            <person name="Patel N.V."/>
            <person name="Hinsu A.T."/>
            <person name="Kumar R."/>
            <person name="Pandey M."/>
            <person name="Agarwal S."/>
            <person name="Srivastava S."/>
            <person name="Singh M."/>
            <person name="Iquebal M.A."/>
            <person name="Jaiswal S."/>
            <person name="Angadi U.B."/>
            <person name="Kumar N."/>
            <person name="Raza M."/>
            <person name="Shah T.M."/>
            <person name="Rai A."/>
            <person name="Jena J.K."/>
        </authorList>
    </citation>
    <scope>NUCLEOTIDE SEQUENCE [LARGE SCALE GENOMIC DNA]</scope>
    <source>
        <strain evidence="7">DASCIFA01</strain>
        <tissue evidence="7">Testis</tissue>
    </source>
</reference>
<dbReference type="AlphaFoldDB" id="A0A498LTK9"/>
<gene>
    <name evidence="7" type="ORF">ROHU_010624</name>
</gene>
<dbReference type="Pfam" id="PF06060">
    <property type="entry name" value="Mesothelin"/>
    <property type="match status" value="1"/>
</dbReference>
<organism evidence="7 8">
    <name type="scientific">Labeo rohita</name>
    <name type="common">Indian major carp</name>
    <name type="synonym">Cyprinus rohita</name>
    <dbReference type="NCBI Taxonomy" id="84645"/>
    <lineage>
        <taxon>Eukaryota</taxon>
        <taxon>Metazoa</taxon>
        <taxon>Chordata</taxon>
        <taxon>Craniata</taxon>
        <taxon>Vertebrata</taxon>
        <taxon>Euteleostomi</taxon>
        <taxon>Actinopterygii</taxon>
        <taxon>Neopterygii</taxon>
        <taxon>Teleostei</taxon>
        <taxon>Ostariophysi</taxon>
        <taxon>Cypriniformes</taxon>
        <taxon>Cyprinidae</taxon>
        <taxon>Labeoninae</taxon>
        <taxon>Labeonini</taxon>
        <taxon>Labeo</taxon>
    </lineage>
</organism>
<evidence type="ECO:0000256" key="5">
    <source>
        <dbReference type="ARBA" id="ARBA00023136"/>
    </source>
</evidence>
<accession>A0A498LTK9</accession>
<keyword evidence="6" id="KW-0325">Glycoprotein</keyword>
<dbReference type="GO" id="GO:0016020">
    <property type="term" value="C:membrane"/>
    <property type="evidence" value="ECO:0007669"/>
    <property type="project" value="UniProtKB-SubCell"/>
</dbReference>
<proteinExistence type="inferred from homology"/>
<name>A0A498LTK9_LABRO</name>
<comment type="caution">
    <text evidence="7">The sequence shown here is derived from an EMBL/GenBank/DDBJ whole genome shotgun (WGS) entry which is preliminary data.</text>
</comment>
<dbReference type="InterPro" id="IPR010335">
    <property type="entry name" value="Mesothelin"/>
</dbReference>
<protein>
    <submittedName>
        <fullName evidence="7">Putative threonine-rich GPI-anchored glyco isoform X2</fullName>
    </submittedName>
</protein>
<evidence type="ECO:0000256" key="2">
    <source>
        <dbReference type="ARBA" id="ARBA00011016"/>
    </source>
</evidence>
<evidence type="ECO:0000313" key="7">
    <source>
        <dbReference type="EMBL" id="RXN11450.1"/>
    </source>
</evidence>
<dbReference type="STRING" id="84645.A0A498LTK9"/>
<dbReference type="EMBL" id="QBIY01013136">
    <property type="protein sequence ID" value="RXN11450.1"/>
    <property type="molecule type" value="Genomic_DNA"/>
</dbReference>
<dbReference type="GO" id="GO:0009986">
    <property type="term" value="C:cell surface"/>
    <property type="evidence" value="ECO:0007669"/>
    <property type="project" value="TreeGrafter"/>
</dbReference>
<evidence type="ECO:0000256" key="6">
    <source>
        <dbReference type="ARBA" id="ARBA00023180"/>
    </source>
</evidence>
<sequence length="1070" mass="118042">MMNRTFVIIAPKLQEFAAPDWEVWFTVKLIPILPSFTAEMLLEVTADVNCTNYHVIVKGLNVAYSQMPVERREEVAANLVVYLRHSVHQISQPACKQVVQNDTDWLALNLGQFFTYVPNSDLAEFNISREVILDSLTGEQKVERILTPGLVDEESAVRELFGSVVKSSGQNQLDEFFEKFVSMSAQRNVSSISTAVSSIILNMTLTDLVNRFETFEPQIFALWFQSYLHVFLPGIGNSCVQSTNSDSDWLLKNFGQFRIIANFTDFINLKRDFNGVKAAEFLTPSQLAELCSDPSRLSGPADVQTVMNALQTQQLSEFFDALSPNIRVNEPGYSAEVRRTFLQTVFARGDLSSPSVTDLELSVWLTVRLRPLLSALSPANVTVYFDIVRARGCSVKQEAGSFYLFLKSFFLQFGFPDLNSFQSLIPEDRRPELLGSISMAELSEFLNAPQTLGNGSGLCDLLSQYNQTARYLEMEPLGSVGLARQVLSCVWPRVLKLEIQSEVDQWFDRRLVRYLPLLSSALISPAQLSSAACLPYRKLVSVLGNNYNFSKTDFTPEDVYGSVKVYLTNGGSPRCYNASNPQLNSTNWLVSYIGIFIRYVNLSDLNSFVSPNQINVFLENPENLQLLNGTATVQSSVANYYVTQLYNQNPSFNPISLPGQFLCGIPSFAFELLGAADSLVLIQRINITSALAANLPSLSSDTIQLLGSQSAGLTEAQISSAPSNVIKGALSTLSAVAGWNQGQANAVIQTLIESDFPINTGSSLLSLGTLVKGVPAETISGIESSELLAISQNPTFISNILSAPDIVQLVYVMKIVSIDETKVIENVPDALAGSIPRVLLIPQESVNVTLINQKHWTQEQAVMLFGSVASVSKDADELSEALLQGFTCTSAQTLADPKVKQLVKACRNRPGRQKVQLKESQLMCMYNYMKDEASPSFTDLPSDMLLYYNYEKVEKANCRSYFSAVGTADYTVLSGVLDKQKTLFNNAQNCLGISGQRLSKDHVEVLGNLTCTLEPVYIQNSDPAIIESLKNCRDLSDAQISAVQTLLLSGETVYGFSVCDMVPNVLLFIE</sequence>
<keyword evidence="3" id="KW-0732">Signal</keyword>
<dbReference type="InterPro" id="IPR026664">
    <property type="entry name" value="Stereocilin-rel"/>
</dbReference>
<dbReference type="PANTHER" id="PTHR23412">
    <property type="entry name" value="STEREOCILIN RELATED"/>
    <property type="match status" value="1"/>
</dbReference>
<comment type="subcellular location">
    <subcellularLocation>
        <location evidence="1">Membrane</location>
    </subcellularLocation>
</comment>
<comment type="similarity">
    <text evidence="2">Belongs to the mesothelin family.</text>
</comment>
<evidence type="ECO:0000256" key="1">
    <source>
        <dbReference type="ARBA" id="ARBA00004370"/>
    </source>
</evidence>